<evidence type="ECO:0000313" key="1">
    <source>
        <dbReference type="EMBL" id="BAV86751.1"/>
    </source>
</evidence>
<organism evidence="1 2">
    <name type="scientific">Rothia aeria</name>
    <dbReference type="NCBI Taxonomy" id="172042"/>
    <lineage>
        <taxon>Bacteria</taxon>
        <taxon>Bacillati</taxon>
        <taxon>Actinomycetota</taxon>
        <taxon>Actinomycetes</taxon>
        <taxon>Micrococcales</taxon>
        <taxon>Micrococcaceae</taxon>
        <taxon>Rothia</taxon>
    </lineage>
</organism>
<dbReference type="Proteomes" id="UP000250241">
    <property type="component" value="Chromosome"/>
</dbReference>
<dbReference type="KEGG" id="raj:RA11412_0452"/>
<name>A0A2Z5QWI8_9MICC</name>
<dbReference type="EMBL" id="AP017895">
    <property type="protein sequence ID" value="BAV86751.1"/>
    <property type="molecule type" value="Genomic_DNA"/>
</dbReference>
<proteinExistence type="predicted"/>
<dbReference type="InterPro" id="IPR029058">
    <property type="entry name" value="AB_hydrolase_fold"/>
</dbReference>
<dbReference type="SUPFAM" id="SSF53474">
    <property type="entry name" value="alpha/beta-Hydrolases"/>
    <property type="match status" value="1"/>
</dbReference>
<gene>
    <name evidence="1" type="ORF">RA11412_0452</name>
</gene>
<dbReference type="AlphaFoldDB" id="A0A2Z5QWI8"/>
<sequence>MGGDFSTSLRRQTGSQWGKRILGGMALTTAAYLGVQGIRCYRAVHKAAAKLASYPVQVAHLNYGEMAYLNIPPATTCANTSAPIILSLHGLYGGYDQATENVKDFSKPYRIIAPSRFGYPGSSISKTELRRNRPPHFLNF</sequence>
<reference evidence="1 2" key="1">
    <citation type="submission" date="2016-10" db="EMBL/GenBank/DDBJ databases">
        <title>Genome sequence of Rothia aeria strain JCM11412.</title>
        <authorList>
            <person name="Nambu T."/>
        </authorList>
    </citation>
    <scope>NUCLEOTIDE SEQUENCE [LARGE SCALE GENOMIC DNA]</scope>
    <source>
        <strain evidence="1 2">JCM 11412</strain>
    </source>
</reference>
<protein>
    <submittedName>
        <fullName evidence="1">2-succinyl-6-hydroxy-2, 4-cyclohexadiene-1-carboxylate synthase</fullName>
    </submittedName>
</protein>
<evidence type="ECO:0000313" key="2">
    <source>
        <dbReference type="Proteomes" id="UP000250241"/>
    </source>
</evidence>
<accession>A0A2Z5QWI8</accession>
<keyword evidence="2" id="KW-1185">Reference proteome</keyword>